<dbReference type="SUPFAM" id="SSF54001">
    <property type="entry name" value="Cysteine proteinases"/>
    <property type="match status" value="1"/>
</dbReference>
<dbReference type="InterPro" id="IPR002931">
    <property type="entry name" value="Transglutaminase-like"/>
</dbReference>
<evidence type="ECO:0000313" key="3">
    <source>
        <dbReference type="EMBL" id="EXG83062.1"/>
    </source>
</evidence>
<dbReference type="InterPro" id="IPR038765">
    <property type="entry name" value="Papain-like_cys_pep_sf"/>
</dbReference>
<feature type="domain" description="Transglutaminase-like" evidence="2">
    <location>
        <begin position="162"/>
        <end position="218"/>
    </location>
</feature>
<proteinExistence type="predicted"/>
<keyword evidence="1" id="KW-0732">Signal</keyword>
<comment type="caution">
    <text evidence="3">The sequence shown here is derived from an EMBL/GenBank/DDBJ whole genome shotgun (WGS) entry which is preliminary data.</text>
</comment>
<dbReference type="GO" id="GO:0005737">
    <property type="term" value="C:cytoplasm"/>
    <property type="evidence" value="ECO:0007669"/>
    <property type="project" value="TreeGrafter"/>
</dbReference>
<evidence type="ECO:0000313" key="4">
    <source>
        <dbReference type="Proteomes" id="UP000053380"/>
    </source>
</evidence>
<accession>A0A011A0N7</accession>
<dbReference type="OrthoDB" id="9788327at2"/>
<evidence type="ECO:0000259" key="2">
    <source>
        <dbReference type="SMART" id="SM00460"/>
    </source>
</evidence>
<dbReference type="Gene3D" id="3.10.620.30">
    <property type="match status" value="1"/>
</dbReference>
<dbReference type="AlphaFoldDB" id="A0A011A0N7"/>
<organism evidence="3 4">
    <name type="scientific">Saccharibacillus sacchari DSM 19268</name>
    <dbReference type="NCBI Taxonomy" id="915437"/>
    <lineage>
        <taxon>Bacteria</taxon>
        <taxon>Bacillati</taxon>
        <taxon>Bacillota</taxon>
        <taxon>Bacilli</taxon>
        <taxon>Bacillales</taxon>
        <taxon>Paenibacillaceae</taxon>
        <taxon>Saccharibacillus</taxon>
    </lineage>
</organism>
<protein>
    <submittedName>
        <fullName evidence="3">Transglutaminase-like protein</fullName>
    </submittedName>
</protein>
<sequence>MKKKRIALYLAATLVGASAVMPVAPRAAIAASSDTSIVSSITGAFEQKKTTLTVNMTSSQLSRIHSLLDSASAQSDPYARYTLDRVDTEYSVRGSKATVRFTISYLENKQQADYVTAQAKATLKTIVKAGMSEEEKVKVIHDYIVKKFAYDESMTRYSAYEGLTKGTTVCQGYALLAYRMFSLAGIENHIVEGVAGGQAHVWNKVKVDGKWYNIDMTWDDPTPDRKNEVSYSYYLVTDKLLARDHAWTKNNLPAATSDYRTLLAQKAKNSAKHRNLLAAIGGEITASTAALKQKVLSSIANGKAELTVQHDFNSNSPKSVLDQIMKACRETDVKNVRYGYQIADNGMAILKFAFDY</sequence>
<keyword evidence="4" id="KW-1185">Reference proteome</keyword>
<dbReference type="PANTHER" id="PTHR46333:SF2">
    <property type="entry name" value="CYTOKINESIS PROTEIN 3"/>
    <property type="match status" value="1"/>
</dbReference>
<dbReference type="InterPro" id="IPR052557">
    <property type="entry name" value="CAP/Cytokinesis_protein"/>
</dbReference>
<dbReference type="EMBL" id="JFBU01000001">
    <property type="protein sequence ID" value="EXG83062.1"/>
    <property type="molecule type" value="Genomic_DNA"/>
</dbReference>
<dbReference type="SMART" id="SM00460">
    <property type="entry name" value="TGc"/>
    <property type="match status" value="1"/>
</dbReference>
<feature type="signal peptide" evidence="1">
    <location>
        <begin position="1"/>
        <end position="19"/>
    </location>
</feature>
<dbReference type="Pfam" id="PF01841">
    <property type="entry name" value="Transglut_core"/>
    <property type="match status" value="1"/>
</dbReference>
<feature type="chain" id="PRO_5039209170" evidence="1">
    <location>
        <begin position="20"/>
        <end position="356"/>
    </location>
</feature>
<name>A0A011A0N7_9BACL</name>
<evidence type="ECO:0000256" key="1">
    <source>
        <dbReference type="SAM" id="SignalP"/>
    </source>
</evidence>
<dbReference type="HOGENOM" id="CLU_052009_1_0_9"/>
<dbReference type="Proteomes" id="UP000053380">
    <property type="component" value="Unassembled WGS sequence"/>
</dbReference>
<reference evidence="3 4" key="1">
    <citation type="submission" date="2013-07" db="EMBL/GenBank/DDBJ databases">
        <authorList>
            <consortium name="DOE Joint Genome Institute"/>
            <person name="Anderson I."/>
            <person name="Huntemann M."/>
            <person name="Han J."/>
            <person name="Chen A."/>
            <person name="Kyrpides N."/>
            <person name="Mavromatis K."/>
            <person name="Markowitz V."/>
            <person name="Palaniappan K."/>
            <person name="Ivanova N."/>
            <person name="Schaumberg A."/>
            <person name="Pati A."/>
            <person name="Liolios K."/>
            <person name="Nordberg H.P."/>
            <person name="Cantor M.N."/>
            <person name="Hua S.X."/>
            <person name="Woyke T."/>
        </authorList>
    </citation>
    <scope>NUCLEOTIDE SEQUENCE [LARGE SCALE GENOMIC DNA]</scope>
    <source>
        <strain evidence="3 4">DSM 19268</strain>
    </source>
</reference>
<dbReference type="PANTHER" id="PTHR46333">
    <property type="entry name" value="CYTOKINESIS PROTEIN 3"/>
    <property type="match status" value="1"/>
</dbReference>
<dbReference type="RefSeq" id="WP_051506751.1">
    <property type="nucleotide sequence ID" value="NZ_KK073875.1"/>
</dbReference>
<gene>
    <name evidence="3" type="ORF">SacsacDRAFT_0027</name>
</gene>